<evidence type="ECO:0000313" key="2">
    <source>
        <dbReference type="Proteomes" id="UP000789831"/>
    </source>
</evidence>
<dbReference type="AlphaFoldDB" id="A0A9N9E358"/>
<dbReference type="Proteomes" id="UP000789831">
    <property type="component" value="Unassembled WGS sequence"/>
</dbReference>
<organism evidence="1 2">
    <name type="scientific">Ambispora gerdemannii</name>
    <dbReference type="NCBI Taxonomy" id="144530"/>
    <lineage>
        <taxon>Eukaryota</taxon>
        <taxon>Fungi</taxon>
        <taxon>Fungi incertae sedis</taxon>
        <taxon>Mucoromycota</taxon>
        <taxon>Glomeromycotina</taxon>
        <taxon>Glomeromycetes</taxon>
        <taxon>Archaeosporales</taxon>
        <taxon>Ambisporaceae</taxon>
        <taxon>Ambispora</taxon>
    </lineage>
</organism>
<dbReference type="OrthoDB" id="2444094at2759"/>
<protein>
    <submittedName>
        <fullName evidence="1">12362_t:CDS:1</fullName>
    </submittedName>
</protein>
<keyword evidence="2" id="KW-1185">Reference proteome</keyword>
<dbReference type="Gene3D" id="3.90.1720.10">
    <property type="entry name" value="endopeptidase domain like (from Nostoc punctiforme)"/>
    <property type="match status" value="1"/>
</dbReference>
<accession>A0A9N9E358</accession>
<sequence length="261" mass="30070">MATCKANSCYTSTNYSYKDYCSYHQKCLSKLRNRYGYGYNFSNIQEIETFETYFNGNCGYVINYDSSSSYPYYIWIVVYEPAVKSIGERLSAIKYKCGYSSLSGASDKARRIKSKLQNNGFEDTPMIKVHPEAKNYEYFNSLISSPYVIQEDLYHKITEPDRYFKTLDIAKVDEGDYKHVGIYIGNDLVCHFTKKYKANRNCEHFANMIVYGINYSEQVKEKKGLIQVSRGLLDAFSPINNGKGSTIKLTNELKETEDKLG</sequence>
<proteinExistence type="predicted"/>
<gene>
    <name evidence="1" type="ORF">AGERDE_LOCUS11907</name>
</gene>
<name>A0A9N9E358_9GLOM</name>
<comment type="caution">
    <text evidence="1">The sequence shown here is derived from an EMBL/GenBank/DDBJ whole genome shotgun (WGS) entry which is preliminary data.</text>
</comment>
<evidence type="ECO:0000313" key="1">
    <source>
        <dbReference type="EMBL" id="CAG8662947.1"/>
    </source>
</evidence>
<dbReference type="EMBL" id="CAJVPL010006191">
    <property type="protein sequence ID" value="CAG8662947.1"/>
    <property type="molecule type" value="Genomic_DNA"/>
</dbReference>
<reference evidence="1" key="1">
    <citation type="submission" date="2021-06" db="EMBL/GenBank/DDBJ databases">
        <authorList>
            <person name="Kallberg Y."/>
            <person name="Tangrot J."/>
            <person name="Rosling A."/>
        </authorList>
    </citation>
    <scope>NUCLEOTIDE SEQUENCE</scope>
    <source>
        <strain evidence="1">MT106</strain>
    </source>
</reference>